<gene>
    <name evidence="1" type="ORF">DERYTH_LOCUS11054</name>
</gene>
<evidence type="ECO:0000313" key="2">
    <source>
        <dbReference type="Proteomes" id="UP000789405"/>
    </source>
</evidence>
<name>A0A9N9E9G7_9GLOM</name>
<comment type="caution">
    <text evidence="1">The sequence shown here is derived from an EMBL/GenBank/DDBJ whole genome shotgun (WGS) entry which is preliminary data.</text>
</comment>
<accession>A0A9N9E9G7</accession>
<feature type="non-terminal residue" evidence="1">
    <location>
        <position position="545"/>
    </location>
</feature>
<dbReference type="OrthoDB" id="2426629at2759"/>
<protein>
    <submittedName>
        <fullName evidence="1">9632_t:CDS:1</fullName>
    </submittedName>
</protein>
<dbReference type="EMBL" id="CAJVPY010006696">
    <property type="protein sequence ID" value="CAG8667709.1"/>
    <property type="molecule type" value="Genomic_DNA"/>
</dbReference>
<keyword evidence="2" id="KW-1185">Reference proteome</keyword>
<reference evidence="1" key="1">
    <citation type="submission" date="2021-06" db="EMBL/GenBank/DDBJ databases">
        <authorList>
            <person name="Kallberg Y."/>
            <person name="Tangrot J."/>
            <person name="Rosling A."/>
        </authorList>
    </citation>
    <scope>NUCLEOTIDE SEQUENCE</scope>
    <source>
        <strain evidence="1">MA453B</strain>
    </source>
</reference>
<proteinExistence type="predicted"/>
<evidence type="ECO:0000313" key="1">
    <source>
        <dbReference type="EMBL" id="CAG8667709.1"/>
    </source>
</evidence>
<organism evidence="1 2">
    <name type="scientific">Dentiscutata erythropus</name>
    <dbReference type="NCBI Taxonomy" id="1348616"/>
    <lineage>
        <taxon>Eukaryota</taxon>
        <taxon>Fungi</taxon>
        <taxon>Fungi incertae sedis</taxon>
        <taxon>Mucoromycota</taxon>
        <taxon>Glomeromycotina</taxon>
        <taxon>Glomeromycetes</taxon>
        <taxon>Diversisporales</taxon>
        <taxon>Gigasporaceae</taxon>
        <taxon>Dentiscutata</taxon>
    </lineage>
</organism>
<dbReference type="Proteomes" id="UP000789405">
    <property type="component" value="Unassembled WGS sequence"/>
</dbReference>
<dbReference type="AlphaFoldDB" id="A0A9N9E9G7"/>
<sequence>MEETSNPEIRMEDETYPEILHEEHNTIQNERLEDKITVDQEYNESSQTFQDNINILNNLIPLIGPGNPLEEYFKATQSLSSWMSTTFENFPAFPSKTTPQIDLDSINSAEVSLSGIENKLSSKQFENNQLSDLLTKTNSLVDTSSDEEVKQNLVKISSSIENSWNAFTSLVNLGKLRLQELNWVVELRTKMGDVDVEVKKVEAMLDGVEESIKKAHDDGGVNPSPINTGIISTTSSSEITVTGIIFSTSVLDEWYTKVVAVEELVLGVDGVDNNVKEINQFLLHDRFIAPDDLTDHIKNIITSNVSNLKNKINATKQKLQHDRRIGRWFDDANEVDKYISDTKNEVKELEVPDFINKNEWSEDDLNVVSIVNERRETLSAILNDSSQCKSKIDDLEKKATDITNSVKDSMDREDQAAVELMTKQLKNLNDRLIRLSEFITLLLEQTTKDRFSIIINILTSMQSMRNQMAQIRKDIIEYNDAGLVHGDVKDLEAQITDFESNLLTDDSAISKALRHKHAKLLLTIQNIRIALAENKLKMAAYLSPS</sequence>